<proteinExistence type="predicted"/>
<feature type="domain" description="Calcineurin-like phosphoesterase" evidence="2">
    <location>
        <begin position="79"/>
        <end position="272"/>
    </location>
</feature>
<dbReference type="InterPro" id="IPR004843">
    <property type="entry name" value="Calcineurin-like_PHP"/>
</dbReference>
<dbReference type="Proteomes" id="UP001551482">
    <property type="component" value="Unassembled WGS sequence"/>
</dbReference>
<evidence type="ECO:0000259" key="2">
    <source>
        <dbReference type="Pfam" id="PF00149"/>
    </source>
</evidence>
<gene>
    <name evidence="3" type="ORF">AB0C36_03705</name>
</gene>
<dbReference type="PANTHER" id="PTHR43143">
    <property type="entry name" value="METALLOPHOSPHOESTERASE, CALCINEURIN SUPERFAMILY"/>
    <property type="match status" value="1"/>
</dbReference>
<dbReference type="PANTHER" id="PTHR43143:SF1">
    <property type="entry name" value="SERINE_THREONINE-PROTEIN PHOSPHATASE CPPED1"/>
    <property type="match status" value="1"/>
</dbReference>
<dbReference type="RefSeq" id="WP_358348667.1">
    <property type="nucleotide sequence ID" value="NZ_JBEZFP010000006.1"/>
</dbReference>
<evidence type="ECO:0000313" key="4">
    <source>
        <dbReference type="Proteomes" id="UP001551482"/>
    </source>
</evidence>
<dbReference type="SUPFAM" id="SSF56300">
    <property type="entry name" value="Metallo-dependent phosphatases"/>
    <property type="match status" value="1"/>
</dbReference>
<organism evidence="3 4">
    <name type="scientific">Streptodolium elevatio</name>
    <dbReference type="NCBI Taxonomy" id="3157996"/>
    <lineage>
        <taxon>Bacteria</taxon>
        <taxon>Bacillati</taxon>
        <taxon>Actinomycetota</taxon>
        <taxon>Actinomycetes</taxon>
        <taxon>Kitasatosporales</taxon>
        <taxon>Streptomycetaceae</taxon>
        <taxon>Streptodolium</taxon>
    </lineage>
</organism>
<dbReference type="InterPro" id="IPR051918">
    <property type="entry name" value="STPP_CPPED1"/>
</dbReference>
<sequence length="333" mass="36438">MSRNPYFAARRPRPAVPSETSVHERDPAQLPVGLTIDVGSPAPFSGPGAVPDPGRFTFALVSDRTGGAQPGVFERGIAAVNALAPDFAVQLGDLVEGYTRDGSVLDAEWDEIDAMLAPLRVPMFHVAGNHDVANEVMRERWLRRYGAFHYHFRFRDVLFLVLNTQDPEREMPPEDEARLRARLAAAGGDEELTRQAYEEAFDWNGVPAAAGLSEGQLGYAEEVLRAHADVRWTFVLMHMPLWQGEGHPAYHRIRAALGERPHTMFAGHVHNYQATERDGNRYIRLGPTGGVWVFAEGAPGNVHHVTLVTMGADGPSVANLALDGIRTADGAPV</sequence>
<dbReference type="InterPro" id="IPR029052">
    <property type="entry name" value="Metallo-depent_PP-like"/>
</dbReference>
<dbReference type="Gene3D" id="3.60.21.10">
    <property type="match status" value="1"/>
</dbReference>
<feature type="region of interest" description="Disordered" evidence="1">
    <location>
        <begin position="1"/>
        <end position="27"/>
    </location>
</feature>
<accession>A0ABV3DA29</accession>
<evidence type="ECO:0000256" key="1">
    <source>
        <dbReference type="SAM" id="MobiDB-lite"/>
    </source>
</evidence>
<comment type="caution">
    <text evidence="3">The sequence shown here is derived from an EMBL/GenBank/DDBJ whole genome shotgun (WGS) entry which is preliminary data.</text>
</comment>
<protein>
    <submittedName>
        <fullName evidence="3">Metallophosphoesterase</fullName>
    </submittedName>
</protein>
<reference evidence="3 4" key="1">
    <citation type="submission" date="2024-06" db="EMBL/GenBank/DDBJ databases">
        <title>The Natural Products Discovery Center: Release of the First 8490 Sequenced Strains for Exploring Actinobacteria Biosynthetic Diversity.</title>
        <authorList>
            <person name="Kalkreuter E."/>
            <person name="Kautsar S.A."/>
            <person name="Yang D."/>
            <person name="Bader C.D."/>
            <person name="Teijaro C.N."/>
            <person name="Fluegel L."/>
            <person name="Davis C.M."/>
            <person name="Simpson J.R."/>
            <person name="Lauterbach L."/>
            <person name="Steele A.D."/>
            <person name="Gui C."/>
            <person name="Meng S."/>
            <person name="Li G."/>
            <person name="Viehrig K."/>
            <person name="Ye F."/>
            <person name="Su P."/>
            <person name="Kiefer A.F."/>
            <person name="Nichols A."/>
            <person name="Cepeda A.J."/>
            <person name="Yan W."/>
            <person name="Fan B."/>
            <person name="Jiang Y."/>
            <person name="Adhikari A."/>
            <person name="Zheng C.-J."/>
            <person name="Schuster L."/>
            <person name="Cowan T.M."/>
            <person name="Smanski M.J."/>
            <person name="Chevrette M.G."/>
            <person name="De Carvalho L.P.S."/>
            <person name="Shen B."/>
        </authorList>
    </citation>
    <scope>NUCLEOTIDE SEQUENCE [LARGE SCALE GENOMIC DNA]</scope>
    <source>
        <strain evidence="3 4">NPDC048946</strain>
    </source>
</reference>
<evidence type="ECO:0000313" key="3">
    <source>
        <dbReference type="EMBL" id="MEU8132593.1"/>
    </source>
</evidence>
<dbReference type="EMBL" id="JBEZFP010000006">
    <property type="protein sequence ID" value="MEU8132593.1"/>
    <property type="molecule type" value="Genomic_DNA"/>
</dbReference>
<dbReference type="Pfam" id="PF00149">
    <property type="entry name" value="Metallophos"/>
    <property type="match status" value="1"/>
</dbReference>
<keyword evidence="4" id="KW-1185">Reference proteome</keyword>
<name>A0ABV3DA29_9ACTN</name>